<evidence type="ECO:0000256" key="1">
    <source>
        <dbReference type="ARBA" id="ARBA00022737"/>
    </source>
</evidence>
<dbReference type="Gene3D" id="1.25.40.10">
    <property type="entry name" value="Tetratricopeptide repeat domain"/>
    <property type="match status" value="1"/>
</dbReference>
<dbReference type="EMBL" id="LR862142">
    <property type="protein sequence ID" value="CAD1821994.1"/>
    <property type="molecule type" value="Genomic_DNA"/>
</dbReference>
<evidence type="ECO:0000313" key="4">
    <source>
        <dbReference type="EMBL" id="CAD1821994.1"/>
    </source>
</evidence>
<evidence type="ECO:0000256" key="2">
    <source>
        <dbReference type="ARBA" id="ARBA00022946"/>
    </source>
</evidence>
<organism evidence="4">
    <name type="scientific">Ananas comosus var. bracteatus</name>
    <name type="common">red pineapple</name>
    <dbReference type="NCBI Taxonomy" id="296719"/>
    <lineage>
        <taxon>Eukaryota</taxon>
        <taxon>Viridiplantae</taxon>
        <taxon>Streptophyta</taxon>
        <taxon>Embryophyta</taxon>
        <taxon>Tracheophyta</taxon>
        <taxon>Spermatophyta</taxon>
        <taxon>Magnoliopsida</taxon>
        <taxon>Liliopsida</taxon>
        <taxon>Poales</taxon>
        <taxon>Bromeliaceae</taxon>
        <taxon>Bromelioideae</taxon>
        <taxon>Ananas</taxon>
    </lineage>
</organism>
<evidence type="ECO:0008006" key="5">
    <source>
        <dbReference type="Google" id="ProtNLM"/>
    </source>
</evidence>
<keyword evidence="2" id="KW-0809">Transit peptide</keyword>
<evidence type="ECO:0000256" key="3">
    <source>
        <dbReference type="SAM" id="MobiDB-lite"/>
    </source>
</evidence>
<protein>
    <recommendedName>
        <fullName evidence="5">Pentatricopeptide repeat-containing protein</fullName>
    </recommendedName>
</protein>
<keyword evidence="1" id="KW-0677">Repeat</keyword>
<gene>
    <name evidence="4" type="ORF">CB5_LOCUS5205</name>
</gene>
<accession>A0A6V7NUF3</accession>
<dbReference type="InterPro" id="IPR011990">
    <property type="entry name" value="TPR-like_helical_dom_sf"/>
</dbReference>
<feature type="compositionally biased region" description="Basic residues" evidence="3">
    <location>
        <begin position="22"/>
        <end position="32"/>
    </location>
</feature>
<dbReference type="NCBIfam" id="TIGR01570">
    <property type="entry name" value="A_thal_3588"/>
    <property type="match status" value="1"/>
</dbReference>
<dbReference type="AlphaFoldDB" id="A0A6V7NUF3"/>
<dbReference type="PANTHER" id="PTHR31696:SF91">
    <property type="entry name" value="OS01G0806400 PROTEIN"/>
    <property type="match status" value="1"/>
</dbReference>
<reference evidence="4" key="1">
    <citation type="submission" date="2020-07" db="EMBL/GenBank/DDBJ databases">
        <authorList>
            <person name="Lin J."/>
        </authorList>
    </citation>
    <scope>NUCLEOTIDE SEQUENCE</scope>
</reference>
<sequence length="641" mass="70988">MHVPTCTPQNPFLQINKPLSLTHHHHHHHHHTNMSLPPLSPNSPLHHNSVGASPSPSSSSYPQNKISRPSPCRLPSPPLPRAAPRPSRTPSSASSRTTGTLFGHRKARIALAIQDTPQSPSPSLLLELAVPTGKFMQEMAADHLRVALECDKRNLPDISDGAAVGPSRLLDEPLWTAYVNGRKAGYAVRRDPTDGDLAVARLLRTVSAGAGVLPADVVGDGREGEGDLAYMRAHFDRVVGGKDSESFYMLNPDGNNGPELSIFFRLSTKRVPLLLHRSSPLLLLLRRVLAIRVSSSNAMLALRRAANITRSPIKNSNLKHFTERASHTDRGHASTNHFPCGRSATCLAIRNLCSQSGANTDLRQERGKVDKFADNEGNKQLLIEQEIPDDESEADEAEAIDNVLRVSNDETDFSISKKFEGKYLKPPLFKVIMEASWESLSTVLNIWVEEGNSLGRDEISVALHGLRKRQLYGKALQFVEWLETTKRLNFVDHDYAYHLDLIAKVHGVERPKDLLTMMEKENVKPSLFTYKLLIDLKGRSHDIAGMENIIETMKMNGVEPDVAARALVASHYIVGGLNDKAEKTLKEMEGEADSNNRNAFKSLLPLYAALGRADDVKRIWKLCEENPTLDEFSAVIEAWES</sequence>
<dbReference type="Pfam" id="PF13812">
    <property type="entry name" value="PPR_3"/>
    <property type="match status" value="1"/>
</dbReference>
<feature type="compositionally biased region" description="Low complexity" evidence="3">
    <location>
        <begin position="84"/>
        <end position="98"/>
    </location>
</feature>
<name>A0A6V7NUF3_ANACO</name>
<feature type="region of interest" description="Disordered" evidence="3">
    <location>
        <begin position="22"/>
        <end position="101"/>
    </location>
</feature>
<proteinExistence type="predicted"/>
<dbReference type="InterPro" id="IPR002885">
    <property type="entry name" value="PPR_rpt"/>
</dbReference>
<feature type="compositionally biased region" description="Low complexity" evidence="3">
    <location>
        <begin position="42"/>
        <end position="60"/>
    </location>
</feature>
<dbReference type="PANTHER" id="PTHR31696">
    <property type="entry name" value="PROTEIN MIZU-KUSSEI 1"/>
    <property type="match status" value="1"/>
</dbReference>
<dbReference type="Pfam" id="PF04759">
    <property type="entry name" value="DUF617"/>
    <property type="match status" value="1"/>
</dbReference>
<feature type="compositionally biased region" description="Pro residues" evidence="3">
    <location>
        <begin position="72"/>
        <end position="83"/>
    </location>
</feature>
<dbReference type="InterPro" id="IPR006460">
    <property type="entry name" value="MIZ1-like_pln"/>
</dbReference>
<dbReference type="GO" id="GO:0010274">
    <property type="term" value="P:hydrotropism"/>
    <property type="evidence" value="ECO:0007669"/>
    <property type="project" value="InterPro"/>
</dbReference>